<evidence type="ECO:0000259" key="2">
    <source>
        <dbReference type="Pfam" id="PF24748"/>
    </source>
</evidence>
<keyword evidence="3" id="KW-1185">Reference proteome</keyword>
<dbReference type="InterPro" id="IPR056601">
    <property type="entry name" value="Galaxin_dom"/>
</dbReference>
<keyword evidence="1" id="KW-0732">Signal</keyword>
<accession>A0A8B8BFA9</accession>
<dbReference type="PANTHER" id="PTHR34490:SF3">
    <property type="entry name" value="GALAXIN-LIKE ISOFORM X2"/>
    <property type="match status" value="1"/>
</dbReference>
<dbReference type="KEGG" id="cvn:111109787"/>
<feature type="chain" id="PRO_5034079235" evidence="1">
    <location>
        <begin position="25"/>
        <end position="539"/>
    </location>
</feature>
<proteinExistence type="predicted"/>
<sequence length="539" mass="60700">MMRILNVLVALFIHNQENLTVVSATPPDLCIWYSNDSLNETKYDKSSQICCPWSGVHMLREVGCCGNGTYRIETEECCNNRVFKLEDTIGKICCSTKFYTKSSARYCCGKDYIKGDTDCCNGKPFNSSTHYCADDMHIVLRGLDTCGVNVHYNRSHQKCCGDSRLHNIPDTQGECCGEEIINSSTHQCCEWSNKKIIQPSSGQCCGKGVYNSSSEICCRGNVFPSYNGVRDCCGDTFINKSNSREECCSLQRINRDKEICCDGKVYSIRNITSPACCEKQLYSSIEKRCCNKKTLVSKTAPDCEGPISTKSSESLCGTLPYDPKKDLCCNNKIHQEAKKHGKRCCDPTTQVYFPGQHKSLRCSEHPTTSTTGITSILTTLAPHLSGVCRICSSAWEPKNIMKSIKSIDICTKSAIVIKVNQVYTPRSGTMQTYPWTQLKVTYRVNLYKSNNNLPVVHRGKIFDLLLPCSCMNIQNMKNKSYLLLTNIEFNKRDIFVGDGDLIFPLKRKVRRRITVKSQKCPKYIVKNIKFLLQKSASVR</sequence>
<dbReference type="Proteomes" id="UP000694844">
    <property type="component" value="Chromosome 8"/>
</dbReference>
<organism evidence="3 4">
    <name type="scientific">Crassostrea virginica</name>
    <name type="common">Eastern oyster</name>
    <dbReference type="NCBI Taxonomy" id="6565"/>
    <lineage>
        <taxon>Eukaryota</taxon>
        <taxon>Metazoa</taxon>
        <taxon>Spiralia</taxon>
        <taxon>Lophotrochozoa</taxon>
        <taxon>Mollusca</taxon>
        <taxon>Bivalvia</taxon>
        <taxon>Autobranchia</taxon>
        <taxon>Pteriomorphia</taxon>
        <taxon>Ostreida</taxon>
        <taxon>Ostreoidea</taxon>
        <taxon>Ostreidae</taxon>
        <taxon>Crassostrea</taxon>
    </lineage>
</organism>
<reference evidence="4" key="1">
    <citation type="submission" date="2025-08" db="UniProtKB">
        <authorList>
            <consortium name="RefSeq"/>
        </authorList>
    </citation>
    <scope>IDENTIFICATION</scope>
    <source>
        <tissue evidence="4">Whole sample</tissue>
    </source>
</reference>
<dbReference type="RefSeq" id="XP_022301731.1">
    <property type="nucleotide sequence ID" value="XM_022446023.1"/>
</dbReference>
<evidence type="ECO:0000256" key="1">
    <source>
        <dbReference type="SAM" id="SignalP"/>
    </source>
</evidence>
<dbReference type="GeneID" id="111109787"/>
<dbReference type="InterPro" id="IPR055284">
    <property type="entry name" value="Galaxin-like"/>
</dbReference>
<dbReference type="OrthoDB" id="6040300at2759"/>
<dbReference type="AlphaFoldDB" id="A0A8B8BFA9"/>
<feature type="domain" description="Galaxin-like repeats" evidence="2">
    <location>
        <begin position="145"/>
        <end position="242"/>
    </location>
</feature>
<name>A0A8B8BFA9_CRAVI</name>
<dbReference type="Pfam" id="PF24748">
    <property type="entry name" value="Galaxin_repeat"/>
    <property type="match status" value="1"/>
</dbReference>
<evidence type="ECO:0000313" key="4">
    <source>
        <dbReference type="RefSeq" id="XP_022301731.1"/>
    </source>
</evidence>
<protein>
    <submittedName>
        <fullName evidence="4">Uncharacterized protein LOC111109787</fullName>
    </submittedName>
</protein>
<gene>
    <name evidence="4" type="primary">LOC111109787</name>
</gene>
<feature type="signal peptide" evidence="1">
    <location>
        <begin position="1"/>
        <end position="24"/>
    </location>
</feature>
<dbReference type="PANTHER" id="PTHR34490">
    <property type="entry name" value="PROTEIN CBG12054-RELATED"/>
    <property type="match status" value="1"/>
</dbReference>
<evidence type="ECO:0000313" key="3">
    <source>
        <dbReference type="Proteomes" id="UP000694844"/>
    </source>
</evidence>